<name>A0A815XBA5_ADIRI</name>
<accession>A0A815XBA5</accession>
<dbReference type="AlphaFoldDB" id="A0A815XBA5"/>
<keyword evidence="3" id="KW-1185">Reference proteome</keyword>
<reference evidence="2" key="1">
    <citation type="submission" date="2021-02" db="EMBL/GenBank/DDBJ databases">
        <authorList>
            <person name="Nowell W R."/>
        </authorList>
    </citation>
    <scope>NUCLEOTIDE SEQUENCE</scope>
</reference>
<comment type="caution">
    <text evidence="2">The sequence shown here is derived from an EMBL/GenBank/DDBJ whole genome shotgun (WGS) entry which is preliminary data.</text>
</comment>
<feature type="region of interest" description="Disordered" evidence="1">
    <location>
        <begin position="153"/>
        <end position="172"/>
    </location>
</feature>
<dbReference type="Proteomes" id="UP000663828">
    <property type="component" value="Unassembled WGS sequence"/>
</dbReference>
<organism evidence="2 3">
    <name type="scientific">Adineta ricciae</name>
    <name type="common">Rotifer</name>
    <dbReference type="NCBI Taxonomy" id="249248"/>
    <lineage>
        <taxon>Eukaryota</taxon>
        <taxon>Metazoa</taxon>
        <taxon>Spiralia</taxon>
        <taxon>Gnathifera</taxon>
        <taxon>Rotifera</taxon>
        <taxon>Eurotatoria</taxon>
        <taxon>Bdelloidea</taxon>
        <taxon>Adinetida</taxon>
        <taxon>Adinetidae</taxon>
        <taxon>Adineta</taxon>
    </lineage>
</organism>
<sequence length="172" mass="19310">MPISLMIRRVMADSTLFNSDDISPPPLFLVDQEDTVVCHPYNHHVNVGSSVVKNLNPNAQLFSTSDYNNGTVLAGPTVPSDELYREFIDNGTGSYLRHHQPPMYPVDPSSIDVLQQQQQHHQQQQQATESNFAASEHAAMLDTIDHQQTTILNPNHLHHPQPHIHQTMPGKI</sequence>
<evidence type="ECO:0000313" key="2">
    <source>
        <dbReference type="EMBL" id="CAF1555332.1"/>
    </source>
</evidence>
<gene>
    <name evidence="2" type="ORF">XAT740_LOCUS43209</name>
</gene>
<proteinExistence type="predicted"/>
<evidence type="ECO:0000256" key="1">
    <source>
        <dbReference type="SAM" id="MobiDB-lite"/>
    </source>
</evidence>
<evidence type="ECO:0000313" key="3">
    <source>
        <dbReference type="Proteomes" id="UP000663828"/>
    </source>
</evidence>
<dbReference type="EMBL" id="CAJNOR010005287">
    <property type="protein sequence ID" value="CAF1555332.1"/>
    <property type="molecule type" value="Genomic_DNA"/>
</dbReference>
<protein>
    <submittedName>
        <fullName evidence="2">Uncharacterized protein</fullName>
    </submittedName>
</protein>